<dbReference type="Proteomes" id="UP000031829">
    <property type="component" value="Chromosome"/>
</dbReference>
<protein>
    <recommendedName>
        <fullName evidence="3">Replication protein</fullName>
    </recommendedName>
</protein>
<dbReference type="HOGENOM" id="CLU_815493_0_0_9"/>
<name>A0A0B6ASB8_PRIM2</name>
<evidence type="ECO:0000313" key="1">
    <source>
        <dbReference type="EMBL" id="AJI23578.1"/>
    </source>
</evidence>
<proteinExistence type="predicted"/>
<accession>A0A0B6ASB8</accession>
<sequence length="340" mass="38937">MIKKEFAKIGKQIIRQLSSTVEKYKDIEDHMDLDAHGNPTIKTVAEHHRLSKSQISQLIFYHFLHVDERGIICDVSEKEIAAALNCTVRTVRNNNVVLAETELISYSRSGKGINICIVPYPQYFEEHGFGFMELEYTRFEELILIENVNALRLELRKELVYDNDTIKRQFNPAENTSKISFNDYKIFTPKYTHYKGMMQKIAETQTSAFKTVVQGSTIFFVLKDGAKNGKMSKQEKKDQYAAAIRRTIEETFVKLSGHSTDSTGIIMSSFQNEDIADLVQLSFEYGIERVKSALYSLIEQAFFSHDAQVVENYGGKIRTLIRKELSKNLQDQVPAELTAS</sequence>
<organism evidence="1 2">
    <name type="scientific">Priestia megaterium (strain ATCC 14581 / DSM 32 / CCUG 1817 / JCM 2506 / NBRC 15308 / NCIMB 9376 / NCTC 10342 / NRRL B-14308 / VKM B-512 / Ford 19)</name>
    <name type="common">Bacillus megaterium</name>
    <dbReference type="NCBI Taxonomy" id="1348623"/>
    <lineage>
        <taxon>Bacteria</taxon>
        <taxon>Bacillati</taxon>
        <taxon>Bacillota</taxon>
        <taxon>Bacilli</taxon>
        <taxon>Bacillales</taxon>
        <taxon>Bacillaceae</taxon>
        <taxon>Priestia</taxon>
    </lineage>
</organism>
<dbReference type="GeneID" id="93643334"/>
<evidence type="ECO:0000313" key="2">
    <source>
        <dbReference type="Proteomes" id="UP000031829"/>
    </source>
</evidence>
<dbReference type="AlphaFoldDB" id="A0A0B6ASB8"/>
<reference evidence="1 2" key="1">
    <citation type="journal article" date="2015" name="Genome Announc.">
        <title>Complete genome sequences for 35 biothreat assay-relevant bacillus species.</title>
        <authorList>
            <person name="Johnson S.L."/>
            <person name="Daligault H.E."/>
            <person name="Davenport K.W."/>
            <person name="Jaissle J."/>
            <person name="Frey K.G."/>
            <person name="Ladner J.T."/>
            <person name="Broomall S.M."/>
            <person name="Bishop-Lilly K.A."/>
            <person name="Bruce D.C."/>
            <person name="Gibbons H.S."/>
            <person name="Coyne S.R."/>
            <person name="Lo C.C."/>
            <person name="Meincke L."/>
            <person name="Munk A.C."/>
            <person name="Koroleva G.I."/>
            <person name="Rosenzweig C.N."/>
            <person name="Palacios G.F."/>
            <person name="Redden C.L."/>
            <person name="Minogue T.D."/>
            <person name="Chain P.S."/>
        </authorList>
    </citation>
    <scope>NUCLEOTIDE SEQUENCE [LARGE SCALE GENOMIC DNA]</scope>
    <source>
        <strain evidence="2">ATCC 14581 / DSM 32 / JCM 2506 / NBRC 15308 / NCIMB 9376 / NCTC 10342 / NRRL B-14308 / VKM B-512</strain>
    </source>
</reference>
<dbReference type="KEGG" id="bmeg:BG04_5386"/>
<evidence type="ECO:0008006" key="3">
    <source>
        <dbReference type="Google" id="ProtNLM"/>
    </source>
</evidence>
<dbReference type="EMBL" id="CP009920">
    <property type="protein sequence ID" value="AJI23578.1"/>
    <property type="molecule type" value="Genomic_DNA"/>
</dbReference>
<dbReference type="RefSeq" id="WP_034651029.1">
    <property type="nucleotide sequence ID" value="NZ_BCVB01000011.1"/>
</dbReference>
<gene>
    <name evidence="1" type="ORF">BG04_5386</name>
</gene>